<evidence type="ECO:0000313" key="4">
    <source>
        <dbReference type="EMBL" id="GLC23838.1"/>
    </source>
</evidence>
<dbReference type="SUPFAM" id="SSF55729">
    <property type="entry name" value="Acyl-CoA N-acyltransferases (Nat)"/>
    <property type="match status" value="1"/>
</dbReference>
<dbReference type="GO" id="GO:0016747">
    <property type="term" value="F:acyltransferase activity, transferring groups other than amino-acyl groups"/>
    <property type="evidence" value="ECO:0007669"/>
    <property type="project" value="InterPro"/>
</dbReference>
<keyword evidence="5" id="KW-1185">Reference proteome</keyword>
<dbReference type="PANTHER" id="PTHR43877">
    <property type="entry name" value="AMINOALKYLPHOSPHONATE N-ACETYLTRANSFERASE-RELATED-RELATED"/>
    <property type="match status" value="1"/>
</dbReference>
<reference evidence="4" key="1">
    <citation type="submission" date="2022-08" db="EMBL/GenBank/DDBJ databases">
        <title>Draft genome sequencing of Roseisolibacter agri AW1220.</title>
        <authorList>
            <person name="Tobiishi Y."/>
            <person name="Tonouchi A."/>
        </authorList>
    </citation>
    <scope>NUCLEOTIDE SEQUENCE</scope>
    <source>
        <strain evidence="4">AW1220</strain>
    </source>
</reference>
<organism evidence="4 5">
    <name type="scientific">Roseisolibacter agri</name>
    <dbReference type="NCBI Taxonomy" id="2014610"/>
    <lineage>
        <taxon>Bacteria</taxon>
        <taxon>Pseudomonadati</taxon>
        <taxon>Gemmatimonadota</taxon>
        <taxon>Gemmatimonadia</taxon>
        <taxon>Gemmatimonadales</taxon>
        <taxon>Gemmatimonadaceae</taxon>
        <taxon>Roseisolibacter</taxon>
    </lineage>
</organism>
<accession>A0AA37QBW1</accession>
<dbReference type="Gene3D" id="3.40.630.30">
    <property type="match status" value="1"/>
</dbReference>
<dbReference type="PANTHER" id="PTHR43877:SF1">
    <property type="entry name" value="ACETYLTRANSFERASE"/>
    <property type="match status" value="1"/>
</dbReference>
<name>A0AA37QBW1_9BACT</name>
<gene>
    <name evidence="4" type="ORF">rosag_03510</name>
</gene>
<dbReference type="EMBL" id="BRXS01000001">
    <property type="protein sequence ID" value="GLC23838.1"/>
    <property type="molecule type" value="Genomic_DNA"/>
</dbReference>
<evidence type="ECO:0000313" key="5">
    <source>
        <dbReference type="Proteomes" id="UP001161325"/>
    </source>
</evidence>
<dbReference type="PROSITE" id="PS51186">
    <property type="entry name" value="GNAT"/>
    <property type="match status" value="1"/>
</dbReference>
<dbReference type="InterPro" id="IPR050832">
    <property type="entry name" value="Bact_Acetyltransf"/>
</dbReference>
<evidence type="ECO:0000256" key="1">
    <source>
        <dbReference type="ARBA" id="ARBA00022679"/>
    </source>
</evidence>
<evidence type="ECO:0000256" key="2">
    <source>
        <dbReference type="ARBA" id="ARBA00023315"/>
    </source>
</evidence>
<feature type="domain" description="N-acetyltransferase" evidence="3">
    <location>
        <begin position="3"/>
        <end position="179"/>
    </location>
</feature>
<sequence>MTPLVRPATLDDAPALSRLAASTFRETFAHENTPEDMARYVAEAFTPERQAAELTDPAGTVLVAESSADMGAAGAELVGYVHLVAGPAPAAVQGPAPLELKRLYVARAWHGQGVAQALMDAALDAARARGARSLWLGVWERNPRAVAFYAKYGFARVGEHTFRLGDDAQTDWLLARPLD</sequence>
<proteinExistence type="predicted"/>
<dbReference type="Pfam" id="PF00583">
    <property type="entry name" value="Acetyltransf_1"/>
    <property type="match status" value="1"/>
</dbReference>
<keyword evidence="2" id="KW-0012">Acyltransferase</keyword>
<dbReference type="InterPro" id="IPR000182">
    <property type="entry name" value="GNAT_dom"/>
</dbReference>
<dbReference type="Proteomes" id="UP001161325">
    <property type="component" value="Unassembled WGS sequence"/>
</dbReference>
<comment type="caution">
    <text evidence="4">The sequence shown here is derived from an EMBL/GenBank/DDBJ whole genome shotgun (WGS) entry which is preliminary data.</text>
</comment>
<protein>
    <submittedName>
        <fullName evidence="4">N-acetyltransferase</fullName>
    </submittedName>
</protein>
<dbReference type="AlphaFoldDB" id="A0AA37QBW1"/>
<dbReference type="InterPro" id="IPR016181">
    <property type="entry name" value="Acyl_CoA_acyltransferase"/>
</dbReference>
<dbReference type="RefSeq" id="WP_284348282.1">
    <property type="nucleotide sequence ID" value="NZ_BRXS01000001.1"/>
</dbReference>
<keyword evidence="1" id="KW-0808">Transferase</keyword>
<evidence type="ECO:0000259" key="3">
    <source>
        <dbReference type="PROSITE" id="PS51186"/>
    </source>
</evidence>